<accession>A0A9D1XJ05</accession>
<feature type="transmembrane region" description="Helical" evidence="1">
    <location>
        <begin position="157"/>
        <end position="176"/>
    </location>
</feature>
<feature type="domain" description="Zinc-ribbon" evidence="2">
    <location>
        <begin position="2"/>
        <end position="23"/>
    </location>
</feature>
<evidence type="ECO:0000259" key="2">
    <source>
        <dbReference type="Pfam" id="PF13240"/>
    </source>
</evidence>
<dbReference type="AlphaFoldDB" id="A0A9D1XJ05"/>
<keyword evidence="1" id="KW-1133">Transmembrane helix</keyword>
<dbReference type="EMBL" id="DXET01000008">
    <property type="protein sequence ID" value="HIX80403.1"/>
    <property type="molecule type" value="Genomic_DNA"/>
</dbReference>
<dbReference type="InterPro" id="IPR026870">
    <property type="entry name" value="Zinc_ribbon_dom"/>
</dbReference>
<gene>
    <name evidence="3" type="ORF">H9980_00295</name>
</gene>
<name>A0A9D1XJ05_9FIRM</name>
<sequence>MYCKNCGKEVADGTKFCPDCGQPIENGNSTGQAMNQHLENAQNKLDGIAENMKKKEVEVSGKKFNMLEIITFGSTILTVIACFLPFISMGYYSVSLMDAGKDAIIFIILAGATSVLAYMAQDLAALCAAIVTLVYLIVELSDINSALSGMANLGIGAYLMIVAVAGLIIGTLLVYINNKKHN</sequence>
<feature type="transmembrane region" description="Helical" evidence="1">
    <location>
        <begin position="104"/>
        <end position="137"/>
    </location>
</feature>
<feature type="transmembrane region" description="Helical" evidence="1">
    <location>
        <begin position="69"/>
        <end position="92"/>
    </location>
</feature>
<protein>
    <submittedName>
        <fullName evidence="3">Zinc-ribbon domain-containing protein</fullName>
    </submittedName>
</protein>
<evidence type="ECO:0000256" key="1">
    <source>
        <dbReference type="SAM" id="Phobius"/>
    </source>
</evidence>
<proteinExistence type="predicted"/>
<reference evidence="3" key="2">
    <citation type="submission" date="2021-04" db="EMBL/GenBank/DDBJ databases">
        <authorList>
            <person name="Gilroy R."/>
        </authorList>
    </citation>
    <scope>NUCLEOTIDE SEQUENCE</scope>
    <source>
        <strain evidence="3">ChiGjej1B1-14440</strain>
    </source>
</reference>
<dbReference type="Proteomes" id="UP000886724">
    <property type="component" value="Unassembled WGS sequence"/>
</dbReference>
<keyword evidence="1" id="KW-0472">Membrane</keyword>
<comment type="caution">
    <text evidence="3">The sequence shown here is derived from an EMBL/GenBank/DDBJ whole genome shotgun (WGS) entry which is preliminary data.</text>
</comment>
<keyword evidence="1" id="KW-0812">Transmembrane</keyword>
<organism evidence="3 4">
    <name type="scientific">Candidatus Erysipelatoclostridium merdavium</name>
    <dbReference type="NCBI Taxonomy" id="2838566"/>
    <lineage>
        <taxon>Bacteria</taxon>
        <taxon>Bacillati</taxon>
        <taxon>Bacillota</taxon>
        <taxon>Erysipelotrichia</taxon>
        <taxon>Erysipelotrichales</taxon>
        <taxon>Erysipelotrichales incertae sedis</taxon>
    </lineage>
</organism>
<reference evidence="3" key="1">
    <citation type="journal article" date="2021" name="PeerJ">
        <title>Extensive microbial diversity within the chicken gut microbiome revealed by metagenomics and culture.</title>
        <authorList>
            <person name="Gilroy R."/>
            <person name="Ravi A."/>
            <person name="Getino M."/>
            <person name="Pursley I."/>
            <person name="Horton D.L."/>
            <person name="Alikhan N.F."/>
            <person name="Baker D."/>
            <person name="Gharbi K."/>
            <person name="Hall N."/>
            <person name="Watson M."/>
            <person name="Adriaenssens E.M."/>
            <person name="Foster-Nyarko E."/>
            <person name="Jarju S."/>
            <person name="Secka A."/>
            <person name="Antonio M."/>
            <person name="Oren A."/>
            <person name="Chaudhuri R.R."/>
            <person name="La Ragione R."/>
            <person name="Hildebrand F."/>
            <person name="Pallen M.J."/>
        </authorList>
    </citation>
    <scope>NUCLEOTIDE SEQUENCE</scope>
    <source>
        <strain evidence="3">ChiGjej1B1-14440</strain>
    </source>
</reference>
<evidence type="ECO:0000313" key="3">
    <source>
        <dbReference type="EMBL" id="HIX80403.1"/>
    </source>
</evidence>
<dbReference type="Pfam" id="PF13240">
    <property type="entry name" value="Zn_Ribbon_1"/>
    <property type="match status" value="1"/>
</dbReference>
<evidence type="ECO:0000313" key="4">
    <source>
        <dbReference type="Proteomes" id="UP000886724"/>
    </source>
</evidence>